<evidence type="ECO:0000256" key="3">
    <source>
        <dbReference type="ARBA" id="ARBA00022475"/>
    </source>
</evidence>
<comment type="similarity">
    <text evidence="2">Belongs to the GSP F family.</text>
</comment>
<dbReference type="PANTHER" id="PTHR30012">
    <property type="entry name" value="GENERAL SECRETION PATHWAY PROTEIN"/>
    <property type="match status" value="1"/>
</dbReference>
<accession>D2R2P4</accession>
<dbReference type="EMBL" id="CP001848">
    <property type="protein sequence ID" value="ADB16884.1"/>
    <property type="molecule type" value="Genomic_DNA"/>
</dbReference>
<name>D2R2P4_PIRSD</name>
<dbReference type="InterPro" id="IPR042094">
    <property type="entry name" value="T2SS_GspF_sf"/>
</dbReference>
<sequence>MARIRTRRLVELCHRVATATKSGVDIRRIWEIESRQGPAAQQAAASEILRRISGGDPLAVAMRDTRFFPPLVVEMTDVGERTGKLDEVLFRLGEHYDHGLKMRQTFLIGIAWPVLELAISVLVIGGVIYITGVINDQPGAPGVDILGLGLTGASGALIWFLTVAFLAGSLLLAILALAKGWLGSGPTKLAMQLPLVGGALESLALSRLTWAFALALESGMSAKRSVELAMRASQNGYYEDKTSTVVDGVVKGREFHESFREAGVFPNDFLTALESAEVAGATSESLLLLARTYEDKARMAIRVLTGIATFLTVAVIFGVIIFAIFRMAMFYINTINSALEGI</sequence>
<evidence type="ECO:0000256" key="4">
    <source>
        <dbReference type="ARBA" id="ARBA00022692"/>
    </source>
</evidence>
<reference evidence="9 10" key="1">
    <citation type="journal article" date="2009" name="Stand. Genomic Sci.">
        <title>Complete genome sequence of Pirellula staleyi type strain (ATCC 27377).</title>
        <authorList>
            <person name="Clum A."/>
            <person name="Tindall B.J."/>
            <person name="Sikorski J."/>
            <person name="Ivanova N."/>
            <person name="Mavrommatis K."/>
            <person name="Lucas S."/>
            <person name="Glavina del Rio T."/>
            <person name="Nolan M."/>
            <person name="Chen F."/>
            <person name="Tice H."/>
            <person name="Pitluck S."/>
            <person name="Cheng J.F."/>
            <person name="Chertkov O."/>
            <person name="Brettin T."/>
            <person name="Han C."/>
            <person name="Detter J.C."/>
            <person name="Kuske C."/>
            <person name="Bruce D."/>
            <person name="Goodwin L."/>
            <person name="Ovchinikova G."/>
            <person name="Pati A."/>
            <person name="Mikhailova N."/>
            <person name="Chen A."/>
            <person name="Palaniappan K."/>
            <person name="Land M."/>
            <person name="Hauser L."/>
            <person name="Chang Y.J."/>
            <person name="Jeffries C.D."/>
            <person name="Chain P."/>
            <person name="Rohde M."/>
            <person name="Goker M."/>
            <person name="Bristow J."/>
            <person name="Eisen J.A."/>
            <person name="Markowitz V."/>
            <person name="Hugenholtz P."/>
            <person name="Kyrpides N.C."/>
            <person name="Klenk H.P."/>
            <person name="Lapidus A."/>
        </authorList>
    </citation>
    <scope>NUCLEOTIDE SEQUENCE [LARGE SCALE GENOMIC DNA]</scope>
    <source>
        <strain evidence="10">ATCC 27377 / DSM 6068 / ICPB 4128</strain>
    </source>
</reference>
<evidence type="ECO:0000259" key="8">
    <source>
        <dbReference type="Pfam" id="PF00482"/>
    </source>
</evidence>
<keyword evidence="3" id="KW-1003">Cell membrane</keyword>
<feature type="transmembrane region" description="Helical" evidence="7">
    <location>
        <begin position="156"/>
        <end position="178"/>
    </location>
</feature>
<dbReference type="STRING" id="530564.Psta_2213"/>
<evidence type="ECO:0000313" key="10">
    <source>
        <dbReference type="Proteomes" id="UP000001887"/>
    </source>
</evidence>
<dbReference type="KEGG" id="psl:Psta_2213"/>
<dbReference type="InterPro" id="IPR003004">
    <property type="entry name" value="GspF/PilC"/>
</dbReference>
<dbReference type="AlphaFoldDB" id="D2R2P4"/>
<feature type="domain" description="Type II secretion system protein GspF" evidence="8">
    <location>
        <begin position="13"/>
        <end position="130"/>
    </location>
</feature>
<dbReference type="Proteomes" id="UP000001887">
    <property type="component" value="Chromosome"/>
</dbReference>
<dbReference type="PANTHER" id="PTHR30012:SF0">
    <property type="entry name" value="TYPE II SECRETION SYSTEM PROTEIN F-RELATED"/>
    <property type="match status" value="1"/>
</dbReference>
<dbReference type="GO" id="GO:0005886">
    <property type="term" value="C:plasma membrane"/>
    <property type="evidence" value="ECO:0007669"/>
    <property type="project" value="UniProtKB-SubCell"/>
</dbReference>
<dbReference type="Gene3D" id="1.20.81.30">
    <property type="entry name" value="Type II secretion system (T2SS), domain F"/>
    <property type="match status" value="2"/>
</dbReference>
<feature type="transmembrane region" description="Helical" evidence="7">
    <location>
        <begin position="301"/>
        <end position="325"/>
    </location>
</feature>
<keyword evidence="4 7" id="KW-0812">Transmembrane</keyword>
<dbReference type="OrthoDB" id="211600at2"/>
<organism evidence="9 10">
    <name type="scientific">Pirellula staleyi (strain ATCC 27377 / DSM 6068 / ICPB 4128)</name>
    <name type="common">Pirella staleyi</name>
    <dbReference type="NCBI Taxonomy" id="530564"/>
    <lineage>
        <taxon>Bacteria</taxon>
        <taxon>Pseudomonadati</taxon>
        <taxon>Planctomycetota</taxon>
        <taxon>Planctomycetia</taxon>
        <taxon>Pirellulales</taxon>
        <taxon>Pirellulaceae</taxon>
        <taxon>Pirellula</taxon>
    </lineage>
</organism>
<feature type="transmembrane region" description="Helical" evidence="7">
    <location>
        <begin position="106"/>
        <end position="130"/>
    </location>
</feature>
<protein>
    <submittedName>
        <fullName evidence="9">Type II secretion system protein</fullName>
    </submittedName>
</protein>
<evidence type="ECO:0000256" key="6">
    <source>
        <dbReference type="ARBA" id="ARBA00023136"/>
    </source>
</evidence>
<dbReference type="eggNOG" id="COG1459">
    <property type="taxonomic scope" value="Bacteria"/>
</dbReference>
<evidence type="ECO:0000256" key="2">
    <source>
        <dbReference type="ARBA" id="ARBA00005745"/>
    </source>
</evidence>
<dbReference type="InterPro" id="IPR018076">
    <property type="entry name" value="T2SS_GspF_dom"/>
</dbReference>
<keyword evidence="10" id="KW-1185">Reference proteome</keyword>
<evidence type="ECO:0000313" key="9">
    <source>
        <dbReference type="EMBL" id="ADB16884.1"/>
    </source>
</evidence>
<keyword evidence="6 7" id="KW-0472">Membrane</keyword>
<gene>
    <name evidence="9" type="ordered locus">Psta_2213</name>
</gene>
<comment type="subcellular location">
    <subcellularLocation>
        <location evidence="1">Cell membrane</location>
        <topology evidence="1">Multi-pass membrane protein</topology>
    </subcellularLocation>
</comment>
<feature type="domain" description="Type II secretion system protein GspF" evidence="8">
    <location>
        <begin position="212"/>
        <end position="327"/>
    </location>
</feature>
<keyword evidence="5 7" id="KW-1133">Transmembrane helix</keyword>
<evidence type="ECO:0000256" key="5">
    <source>
        <dbReference type="ARBA" id="ARBA00022989"/>
    </source>
</evidence>
<proteinExistence type="inferred from homology"/>
<evidence type="ECO:0000256" key="7">
    <source>
        <dbReference type="SAM" id="Phobius"/>
    </source>
</evidence>
<dbReference type="Pfam" id="PF00482">
    <property type="entry name" value="T2SSF"/>
    <property type="match status" value="2"/>
</dbReference>
<evidence type="ECO:0000256" key="1">
    <source>
        <dbReference type="ARBA" id="ARBA00004651"/>
    </source>
</evidence>
<dbReference type="HOGENOM" id="CLU_035032_2_2_0"/>